<feature type="transmembrane region" description="Helical" evidence="1">
    <location>
        <begin position="20"/>
        <end position="40"/>
    </location>
</feature>
<name>A0A645HGY8_9ZZZZ</name>
<keyword evidence="1" id="KW-1133">Transmembrane helix</keyword>
<sequence length="84" mass="10008">MRSAFDRIDEVYKTIEPLHISIVILYSDLYLGFVLFPEYHDRFLEKDLFSLVEVLYKGRYASGVVVRAFLWLLRSVVDKVDRYV</sequence>
<keyword evidence="1" id="KW-0812">Transmembrane</keyword>
<gene>
    <name evidence="2" type="ORF">SDC9_185829</name>
</gene>
<dbReference type="AlphaFoldDB" id="A0A645HGY8"/>
<protein>
    <submittedName>
        <fullName evidence="2">Uncharacterized protein</fullName>
    </submittedName>
</protein>
<keyword evidence="1" id="KW-0472">Membrane</keyword>
<organism evidence="2">
    <name type="scientific">bioreactor metagenome</name>
    <dbReference type="NCBI Taxonomy" id="1076179"/>
    <lineage>
        <taxon>unclassified sequences</taxon>
        <taxon>metagenomes</taxon>
        <taxon>ecological metagenomes</taxon>
    </lineage>
</organism>
<dbReference type="EMBL" id="VSSQ01093455">
    <property type="protein sequence ID" value="MPN38305.1"/>
    <property type="molecule type" value="Genomic_DNA"/>
</dbReference>
<comment type="caution">
    <text evidence="2">The sequence shown here is derived from an EMBL/GenBank/DDBJ whole genome shotgun (WGS) entry which is preliminary data.</text>
</comment>
<proteinExistence type="predicted"/>
<evidence type="ECO:0000256" key="1">
    <source>
        <dbReference type="SAM" id="Phobius"/>
    </source>
</evidence>
<accession>A0A645HGY8</accession>
<reference evidence="2" key="1">
    <citation type="submission" date="2019-08" db="EMBL/GenBank/DDBJ databases">
        <authorList>
            <person name="Kucharzyk K."/>
            <person name="Murdoch R.W."/>
            <person name="Higgins S."/>
            <person name="Loffler F."/>
        </authorList>
    </citation>
    <scope>NUCLEOTIDE SEQUENCE</scope>
</reference>
<evidence type="ECO:0000313" key="2">
    <source>
        <dbReference type="EMBL" id="MPN38305.1"/>
    </source>
</evidence>